<dbReference type="PANTHER" id="PTHR31793">
    <property type="entry name" value="4-HYDROXYBENZOYL-COA THIOESTERASE FAMILY MEMBER"/>
    <property type="match status" value="1"/>
</dbReference>
<protein>
    <recommendedName>
        <fullName evidence="5">Acyl-CoA thioesterase</fullName>
    </recommendedName>
</protein>
<evidence type="ECO:0000256" key="1">
    <source>
        <dbReference type="ARBA" id="ARBA00005953"/>
    </source>
</evidence>
<dbReference type="SUPFAM" id="SSF54637">
    <property type="entry name" value="Thioesterase/thiol ester dehydrase-isomerase"/>
    <property type="match status" value="1"/>
</dbReference>
<dbReference type="InterPro" id="IPR029069">
    <property type="entry name" value="HotDog_dom_sf"/>
</dbReference>
<dbReference type="Proteomes" id="UP000428260">
    <property type="component" value="Chromosome"/>
</dbReference>
<dbReference type="AlphaFoldDB" id="A0A6I6JM03"/>
<accession>A0A6I6JM03</accession>
<dbReference type="EMBL" id="CP046401">
    <property type="protein sequence ID" value="QGY43896.1"/>
    <property type="molecule type" value="Genomic_DNA"/>
</dbReference>
<sequence length="146" mass="17007">MKNEHIIPVQIRFNDIDLMGHVYNAKYQEFFDLARIKYFEEVLGNLISWTHKGLIIASVKTDYLQSTFLEDKIEVVSHVSSLGEKSLAMTQKVFKNGQTEPVAIGKTIMVCFDMKKRISEVIPQEWREKLIDYEPDLNINQSVRKL</sequence>
<evidence type="ECO:0000313" key="4">
    <source>
        <dbReference type="Proteomes" id="UP000428260"/>
    </source>
</evidence>
<comment type="similarity">
    <text evidence="1">Belongs to the 4-hydroxybenzoyl-CoA thioesterase family.</text>
</comment>
<dbReference type="Pfam" id="PF13279">
    <property type="entry name" value="4HBT_2"/>
    <property type="match status" value="1"/>
</dbReference>
<dbReference type="CDD" id="cd00586">
    <property type="entry name" value="4HBT"/>
    <property type="match status" value="1"/>
</dbReference>
<evidence type="ECO:0000313" key="3">
    <source>
        <dbReference type="EMBL" id="QGY43896.1"/>
    </source>
</evidence>
<dbReference type="Gene3D" id="3.10.129.10">
    <property type="entry name" value="Hotdog Thioesterase"/>
    <property type="match status" value="1"/>
</dbReference>
<keyword evidence="2" id="KW-0378">Hydrolase</keyword>
<dbReference type="KEGG" id="mcos:GM418_09570"/>
<dbReference type="InterPro" id="IPR050563">
    <property type="entry name" value="4-hydroxybenzoyl-CoA_TE"/>
</dbReference>
<gene>
    <name evidence="3" type="ORF">GM418_09570</name>
</gene>
<dbReference type="GO" id="GO:0047617">
    <property type="term" value="F:fatty acyl-CoA hydrolase activity"/>
    <property type="evidence" value="ECO:0007669"/>
    <property type="project" value="TreeGrafter"/>
</dbReference>
<dbReference type="PIRSF" id="PIRSF003230">
    <property type="entry name" value="YbgC"/>
    <property type="match status" value="1"/>
</dbReference>
<dbReference type="PANTHER" id="PTHR31793:SF27">
    <property type="entry name" value="NOVEL THIOESTERASE SUPERFAMILY DOMAIN AND SAPOSIN A-TYPE DOMAIN CONTAINING PROTEIN (0610012H03RIK)"/>
    <property type="match status" value="1"/>
</dbReference>
<dbReference type="InterPro" id="IPR006684">
    <property type="entry name" value="YbgC/YbaW"/>
</dbReference>
<proteinExistence type="inferred from homology"/>
<name>A0A6I6JM03_9BACT</name>
<evidence type="ECO:0000256" key="2">
    <source>
        <dbReference type="ARBA" id="ARBA00022801"/>
    </source>
</evidence>
<reference evidence="3 4" key="1">
    <citation type="submission" date="2019-11" db="EMBL/GenBank/DDBJ databases">
        <authorList>
            <person name="Zheng R.K."/>
            <person name="Sun C.M."/>
        </authorList>
    </citation>
    <scope>NUCLEOTIDE SEQUENCE [LARGE SCALE GENOMIC DNA]</scope>
    <source>
        <strain evidence="3 4">WC007</strain>
    </source>
</reference>
<evidence type="ECO:0008006" key="5">
    <source>
        <dbReference type="Google" id="ProtNLM"/>
    </source>
</evidence>
<keyword evidence="4" id="KW-1185">Reference proteome</keyword>
<dbReference type="RefSeq" id="WP_158865479.1">
    <property type="nucleotide sequence ID" value="NZ_CP046401.1"/>
</dbReference>
<organism evidence="3 4">
    <name type="scientific">Maribellus comscasis</name>
    <dbReference type="NCBI Taxonomy" id="2681766"/>
    <lineage>
        <taxon>Bacteria</taxon>
        <taxon>Pseudomonadati</taxon>
        <taxon>Bacteroidota</taxon>
        <taxon>Bacteroidia</taxon>
        <taxon>Marinilabiliales</taxon>
        <taxon>Prolixibacteraceae</taxon>
        <taxon>Maribellus</taxon>
    </lineage>
</organism>